<comment type="caution">
    <text evidence="2">The sequence shown here is derived from an EMBL/GenBank/DDBJ whole genome shotgun (WGS) entry which is preliminary data.</text>
</comment>
<dbReference type="AlphaFoldDB" id="A0AAV4NSA8"/>
<evidence type="ECO:0000256" key="1">
    <source>
        <dbReference type="SAM" id="MobiDB-lite"/>
    </source>
</evidence>
<gene>
    <name evidence="2" type="ORF">CEXT_57551</name>
</gene>
<dbReference type="Proteomes" id="UP001054945">
    <property type="component" value="Unassembled WGS sequence"/>
</dbReference>
<feature type="region of interest" description="Disordered" evidence="1">
    <location>
        <begin position="94"/>
        <end position="121"/>
    </location>
</feature>
<organism evidence="2 3">
    <name type="scientific">Caerostris extrusa</name>
    <name type="common">Bark spider</name>
    <name type="synonym">Caerostris bankana</name>
    <dbReference type="NCBI Taxonomy" id="172846"/>
    <lineage>
        <taxon>Eukaryota</taxon>
        <taxon>Metazoa</taxon>
        <taxon>Ecdysozoa</taxon>
        <taxon>Arthropoda</taxon>
        <taxon>Chelicerata</taxon>
        <taxon>Arachnida</taxon>
        <taxon>Araneae</taxon>
        <taxon>Araneomorphae</taxon>
        <taxon>Entelegynae</taxon>
        <taxon>Araneoidea</taxon>
        <taxon>Araneidae</taxon>
        <taxon>Caerostris</taxon>
    </lineage>
</organism>
<dbReference type="EMBL" id="BPLR01021262">
    <property type="protein sequence ID" value="GIX87722.1"/>
    <property type="molecule type" value="Genomic_DNA"/>
</dbReference>
<protein>
    <submittedName>
        <fullName evidence="2">Uncharacterized protein</fullName>
    </submittedName>
</protein>
<evidence type="ECO:0000313" key="2">
    <source>
        <dbReference type="EMBL" id="GIX87722.1"/>
    </source>
</evidence>
<name>A0AAV4NSA8_CAEEX</name>
<reference evidence="2 3" key="1">
    <citation type="submission" date="2021-06" db="EMBL/GenBank/DDBJ databases">
        <title>Caerostris extrusa draft genome.</title>
        <authorList>
            <person name="Kono N."/>
            <person name="Arakawa K."/>
        </authorList>
    </citation>
    <scope>NUCLEOTIDE SEQUENCE [LARGE SCALE GENOMIC DNA]</scope>
</reference>
<sequence length="142" mass="16242">MFNRHSLFPETVLHDSLRGLSPPREVASSSSWMQAVSQSATDYSHYFAITASWRLQRQPVSLLPARENNPTYTIITGRCISLYRMKNINIPETVNTEEEREKRKGKIAPETPTVKIKGPNFSHSIEKAMSGPEHRISFKYVH</sequence>
<keyword evidence="3" id="KW-1185">Reference proteome</keyword>
<evidence type="ECO:0000313" key="3">
    <source>
        <dbReference type="Proteomes" id="UP001054945"/>
    </source>
</evidence>
<proteinExistence type="predicted"/>
<accession>A0AAV4NSA8</accession>